<name>A0A381TFJ0_9ZZZZ</name>
<dbReference type="GO" id="GO:0018909">
    <property type="term" value="P:dodecyl sulfate metabolic process"/>
    <property type="evidence" value="ECO:0007669"/>
    <property type="project" value="InterPro"/>
</dbReference>
<dbReference type="Pfam" id="PF00753">
    <property type="entry name" value="Lactamase_B"/>
    <property type="match status" value="1"/>
</dbReference>
<organism evidence="2">
    <name type="scientific">marine metagenome</name>
    <dbReference type="NCBI Taxonomy" id="408172"/>
    <lineage>
        <taxon>unclassified sequences</taxon>
        <taxon>metagenomes</taxon>
        <taxon>ecological metagenomes</taxon>
    </lineage>
</organism>
<dbReference type="SUPFAM" id="SSF56281">
    <property type="entry name" value="Metallo-hydrolase/oxidoreductase"/>
    <property type="match status" value="1"/>
</dbReference>
<feature type="non-terminal residue" evidence="2">
    <location>
        <position position="280"/>
    </location>
</feature>
<dbReference type="PROSITE" id="PS51257">
    <property type="entry name" value="PROKAR_LIPOPROTEIN"/>
    <property type="match status" value="1"/>
</dbReference>
<dbReference type="PANTHER" id="PTHR43223">
    <property type="entry name" value="ALKYL/ARYL-SULFATASE"/>
    <property type="match status" value="1"/>
</dbReference>
<dbReference type="SMART" id="SM00849">
    <property type="entry name" value="Lactamase_B"/>
    <property type="match status" value="1"/>
</dbReference>
<dbReference type="CDD" id="cd07710">
    <property type="entry name" value="arylsulfatase_Sdsa1-like_MBL-fold"/>
    <property type="match status" value="1"/>
</dbReference>
<proteinExistence type="predicted"/>
<protein>
    <recommendedName>
        <fullName evidence="1">Metallo-beta-lactamase domain-containing protein</fullName>
    </recommendedName>
</protein>
<dbReference type="InterPro" id="IPR036866">
    <property type="entry name" value="RibonucZ/Hydroxyglut_hydro"/>
</dbReference>
<dbReference type="EMBL" id="UINC01004326">
    <property type="protein sequence ID" value="SVA13497.1"/>
    <property type="molecule type" value="Genomic_DNA"/>
</dbReference>
<reference evidence="2" key="1">
    <citation type="submission" date="2018-05" db="EMBL/GenBank/DDBJ databases">
        <authorList>
            <person name="Lanie J.A."/>
            <person name="Ng W.-L."/>
            <person name="Kazmierczak K.M."/>
            <person name="Andrzejewski T.M."/>
            <person name="Davidsen T.M."/>
            <person name="Wayne K.J."/>
            <person name="Tettelin H."/>
            <person name="Glass J.I."/>
            <person name="Rusch D."/>
            <person name="Podicherti R."/>
            <person name="Tsui H.-C.T."/>
            <person name="Winkler M.E."/>
        </authorList>
    </citation>
    <scope>NUCLEOTIDE SEQUENCE</scope>
</reference>
<accession>A0A381TFJ0</accession>
<dbReference type="GO" id="GO:0018741">
    <property type="term" value="F:linear primary-alkylsulfatase activity"/>
    <property type="evidence" value="ECO:0007669"/>
    <property type="project" value="InterPro"/>
</dbReference>
<evidence type="ECO:0000259" key="1">
    <source>
        <dbReference type="SMART" id="SM00849"/>
    </source>
</evidence>
<gene>
    <name evidence="2" type="ORF">METZ01_LOCUS66351</name>
</gene>
<dbReference type="PANTHER" id="PTHR43223:SF1">
    <property type="entry name" value="ALKYL_ARYL-SULFATASE BDS1"/>
    <property type="match status" value="1"/>
</dbReference>
<dbReference type="InterPro" id="IPR052195">
    <property type="entry name" value="Bact_Alkyl/Aryl-Sulfatase"/>
</dbReference>
<dbReference type="Gene3D" id="3.60.15.30">
    <property type="entry name" value="Metallo-beta-lactamase domain"/>
    <property type="match status" value="1"/>
</dbReference>
<evidence type="ECO:0000313" key="2">
    <source>
        <dbReference type="EMBL" id="SVA13497.1"/>
    </source>
</evidence>
<dbReference type="InterPro" id="IPR001279">
    <property type="entry name" value="Metallo-B-lactamas"/>
</dbReference>
<dbReference type="InterPro" id="IPR044097">
    <property type="entry name" value="Bds1/SdsA1_MBL-fold"/>
</dbReference>
<feature type="domain" description="Metallo-beta-lactamase" evidence="1">
    <location>
        <begin position="68"/>
        <end position="277"/>
    </location>
</feature>
<sequence length="280" mass="30868">MTRISRMNIVTKGCSFLFPAIVTALVMVGSACAADSEATRLLTSRNEEFTKEIIKVSDNVYTAVGYAVSPVSMIIGPEGIVIVDTGLDIASGKEIRADFRRIVDKPVKAIVFTHGHPDHTHGAFAFMDTPDVQVWARQGFGHEQHTLEQAGILIQKRRGASQAGFTLSPEQRINNGVAKAFWPNRKGGVFAAGHNFAPTHLFDTERKKLTLAGIDLELVAATGETHDALYVWFPAERIVFAGDNFYKSWPNLYAIRGTSYRDIRAWANVIDRILQEHAVA</sequence>
<dbReference type="AlphaFoldDB" id="A0A381TFJ0"/>